<evidence type="ECO:0000313" key="3">
    <source>
        <dbReference type="EMBL" id="SDO06218.1"/>
    </source>
</evidence>
<evidence type="ECO:0000256" key="2">
    <source>
        <dbReference type="SAM" id="Phobius"/>
    </source>
</evidence>
<keyword evidence="4" id="KW-1185">Reference proteome</keyword>
<gene>
    <name evidence="3" type="ORF">SAMN04488053_106107</name>
</gene>
<evidence type="ECO:0000313" key="4">
    <source>
        <dbReference type="Proteomes" id="UP000198778"/>
    </source>
</evidence>
<dbReference type="Gene3D" id="3.30.300.30">
    <property type="match status" value="1"/>
</dbReference>
<dbReference type="InterPro" id="IPR045851">
    <property type="entry name" value="AMP-bd_C_sf"/>
</dbReference>
<reference evidence="4" key="1">
    <citation type="submission" date="2016-10" db="EMBL/GenBank/DDBJ databases">
        <authorList>
            <person name="Varghese N."/>
            <person name="Submissions S."/>
        </authorList>
    </citation>
    <scope>NUCLEOTIDE SEQUENCE [LARGE SCALE GENOMIC DNA]</scope>
    <source>
        <strain evidence="4">CGMCC 1.10369</strain>
    </source>
</reference>
<keyword evidence="2" id="KW-1133">Transmembrane helix</keyword>
<proteinExistence type="predicted"/>
<sequence>MRKYGVFVVIAAALMIIIAGRMYYSEKLASTAESAQQELAASQSAGTEDTEENAEEEVMEEPEIEEEQEVSGEALFTADELEELTADIPAEIGERITERLSSDEAVSVLTVGSRSSADYYNEGVTPWPELLEESLNEAYGEGVFTFNNVSFGEYTSEEIVSQNRHRGLADTTADILLLEGFNWNDNLAVVTGEDAQENILAIIDTASSENEDLITAIQPSPPAFETSIYPEQIEKFEQFVEDEGFIYIDHWEAWPGIDEAELLEYVTEERMPNQSGHELWSNYLIQSFVTQ</sequence>
<name>A0A1H0GH90_9BACI</name>
<dbReference type="EMBL" id="FNIL01000006">
    <property type="protein sequence ID" value="SDO06218.1"/>
    <property type="molecule type" value="Genomic_DNA"/>
</dbReference>
<dbReference type="AlphaFoldDB" id="A0A1H0GH90"/>
<dbReference type="InterPro" id="IPR036514">
    <property type="entry name" value="SGNH_hydro_sf"/>
</dbReference>
<dbReference type="Gene3D" id="3.40.50.1110">
    <property type="entry name" value="SGNH hydrolase"/>
    <property type="match status" value="1"/>
</dbReference>
<keyword evidence="2" id="KW-0472">Membrane</keyword>
<dbReference type="RefSeq" id="WP_090843011.1">
    <property type="nucleotide sequence ID" value="NZ_FNIL01000006.1"/>
</dbReference>
<dbReference type="STRING" id="745820.SAMN04488053_106107"/>
<keyword evidence="2" id="KW-0812">Transmembrane</keyword>
<evidence type="ECO:0000256" key="1">
    <source>
        <dbReference type="SAM" id="MobiDB-lite"/>
    </source>
</evidence>
<evidence type="ECO:0008006" key="5">
    <source>
        <dbReference type="Google" id="ProtNLM"/>
    </source>
</evidence>
<feature type="region of interest" description="Disordered" evidence="1">
    <location>
        <begin position="39"/>
        <end position="70"/>
    </location>
</feature>
<feature type="transmembrane region" description="Helical" evidence="2">
    <location>
        <begin position="6"/>
        <end position="24"/>
    </location>
</feature>
<accession>A0A1H0GH90</accession>
<organism evidence="3 4">
    <name type="scientific">Alkalicoccus daliensis</name>
    <dbReference type="NCBI Taxonomy" id="745820"/>
    <lineage>
        <taxon>Bacteria</taxon>
        <taxon>Bacillati</taxon>
        <taxon>Bacillota</taxon>
        <taxon>Bacilli</taxon>
        <taxon>Bacillales</taxon>
        <taxon>Bacillaceae</taxon>
        <taxon>Alkalicoccus</taxon>
    </lineage>
</organism>
<dbReference type="Proteomes" id="UP000198778">
    <property type="component" value="Unassembled WGS sequence"/>
</dbReference>
<dbReference type="OrthoDB" id="2451965at2"/>
<protein>
    <recommendedName>
        <fullName evidence="5">SGNH/GDSL hydrolase family protein</fullName>
    </recommendedName>
</protein>
<dbReference type="SUPFAM" id="SSF52266">
    <property type="entry name" value="SGNH hydrolase"/>
    <property type="match status" value="1"/>
</dbReference>
<feature type="compositionally biased region" description="Acidic residues" evidence="1">
    <location>
        <begin position="48"/>
        <end position="70"/>
    </location>
</feature>